<protein>
    <submittedName>
        <fullName evidence="1">Uncharacterized protein</fullName>
    </submittedName>
</protein>
<keyword evidence="2" id="KW-1185">Reference proteome</keyword>
<dbReference type="OrthoDB" id="1077308at2"/>
<dbReference type="EMBL" id="AGXG01000088">
    <property type="protein sequence ID" value="EIY26800.1"/>
    <property type="molecule type" value="Genomic_DNA"/>
</dbReference>
<sequence>MADTVSHIDMPIEEYLRGVVGYQIADNALNSILFKRKIAAEAMASSLTEKQLDLCTADLYLWCAATPSTQNNTEDSDGGWKHVEGGWQTSAFDKRELRAMAKELYEKWGENMPGKSKMKIVHFGIR</sequence>
<dbReference type="AlphaFoldDB" id="I8VK99"/>
<dbReference type="RefSeq" id="WP_007218172.1">
    <property type="nucleotide sequence ID" value="NZ_JH724088.1"/>
</dbReference>
<comment type="caution">
    <text evidence="1">The sequence shown here is derived from an EMBL/GenBank/DDBJ whole genome shotgun (WGS) entry which is preliminary data.</text>
</comment>
<accession>I8VK99</accession>
<dbReference type="Proteomes" id="UP000003741">
    <property type="component" value="Unassembled WGS sequence"/>
</dbReference>
<dbReference type="PATRIC" id="fig|997874.3.peg.4092"/>
<proteinExistence type="predicted"/>
<evidence type="ECO:0000313" key="2">
    <source>
        <dbReference type="Proteomes" id="UP000003741"/>
    </source>
</evidence>
<dbReference type="HOGENOM" id="CLU_161845_0_0_10"/>
<organism evidence="1 2">
    <name type="scientific">Bacteroides cellulosilyticus CL02T12C19</name>
    <dbReference type="NCBI Taxonomy" id="997874"/>
    <lineage>
        <taxon>Bacteria</taxon>
        <taxon>Pseudomonadati</taxon>
        <taxon>Bacteroidota</taxon>
        <taxon>Bacteroidia</taxon>
        <taxon>Bacteroidales</taxon>
        <taxon>Bacteroidaceae</taxon>
        <taxon>Bacteroides</taxon>
    </lineage>
</organism>
<reference evidence="1 2" key="1">
    <citation type="submission" date="2012-02" db="EMBL/GenBank/DDBJ databases">
        <title>The Genome Sequence of Bacteroides cellulosilyticus CL02T12C19.</title>
        <authorList>
            <consortium name="The Broad Institute Genome Sequencing Platform"/>
            <person name="Earl A."/>
            <person name="Ward D."/>
            <person name="Feldgarden M."/>
            <person name="Gevers D."/>
            <person name="Zitomersky N.L."/>
            <person name="Coyne M.J."/>
            <person name="Comstock L.E."/>
            <person name="Young S.K."/>
            <person name="Zeng Q."/>
            <person name="Gargeya S."/>
            <person name="Fitzgerald M."/>
            <person name="Haas B."/>
            <person name="Abouelleil A."/>
            <person name="Alvarado L."/>
            <person name="Arachchi H.M."/>
            <person name="Berlin A."/>
            <person name="Chapman S.B."/>
            <person name="Gearin G."/>
            <person name="Goldberg J."/>
            <person name="Griggs A."/>
            <person name="Gujja S."/>
            <person name="Hansen M."/>
            <person name="Heiman D."/>
            <person name="Howarth C."/>
            <person name="Larimer J."/>
            <person name="Lui A."/>
            <person name="MacDonald P.J.P."/>
            <person name="McCowen C."/>
            <person name="Montmayeur A."/>
            <person name="Murphy C."/>
            <person name="Neiman D."/>
            <person name="Pearson M."/>
            <person name="Priest M."/>
            <person name="Roberts A."/>
            <person name="Saif S."/>
            <person name="Shea T."/>
            <person name="Sisk P."/>
            <person name="Stolte C."/>
            <person name="Sykes S."/>
            <person name="Wortman J."/>
            <person name="Nusbaum C."/>
            <person name="Birren B."/>
        </authorList>
    </citation>
    <scope>NUCLEOTIDE SEQUENCE [LARGE SCALE GENOMIC DNA]</scope>
    <source>
        <strain evidence="1 2">CL02T12C19</strain>
    </source>
</reference>
<evidence type="ECO:0000313" key="1">
    <source>
        <dbReference type="EMBL" id="EIY26800.1"/>
    </source>
</evidence>
<gene>
    <name evidence="1" type="ORF">HMPREF1062_03993</name>
</gene>
<name>I8VK99_9BACE</name>